<keyword evidence="2" id="KW-1185">Reference proteome</keyword>
<name>A0A0S4LMN2_9BACT</name>
<proteinExistence type="predicted"/>
<gene>
    <name evidence="1" type="ORF">COMA1_40457</name>
</gene>
<dbReference type="AlphaFoldDB" id="A0A0S4LMN2"/>
<dbReference type="Proteomes" id="UP000199032">
    <property type="component" value="Unassembled WGS sequence"/>
</dbReference>
<accession>A0A0S4LMN2</accession>
<evidence type="ECO:0000313" key="1">
    <source>
        <dbReference type="EMBL" id="CUS38190.1"/>
    </source>
</evidence>
<organism evidence="1 2">
    <name type="scientific">Candidatus Nitrospira nitrosa</name>
    <dbReference type="NCBI Taxonomy" id="1742972"/>
    <lineage>
        <taxon>Bacteria</taxon>
        <taxon>Pseudomonadati</taxon>
        <taxon>Nitrospirota</taxon>
        <taxon>Nitrospiria</taxon>
        <taxon>Nitrospirales</taxon>
        <taxon>Nitrospiraceae</taxon>
        <taxon>Nitrospira</taxon>
    </lineage>
</organism>
<dbReference type="EMBL" id="CZQA01000010">
    <property type="protein sequence ID" value="CUS38190.1"/>
    <property type="molecule type" value="Genomic_DNA"/>
</dbReference>
<dbReference type="STRING" id="1742972.COMA1_40457"/>
<evidence type="ECO:0000313" key="2">
    <source>
        <dbReference type="Proteomes" id="UP000199032"/>
    </source>
</evidence>
<sequence>MEGGRSQLADVLVRAFPEFSADVGEGLREGAIGRSSRGLLRRSCSGAKPVHIDPGFASNGDRLCQEVMIV</sequence>
<protein>
    <submittedName>
        <fullName evidence="1">Uncharacterized protein</fullName>
    </submittedName>
</protein>
<reference evidence="1 2" key="1">
    <citation type="submission" date="2015-10" db="EMBL/GenBank/DDBJ databases">
        <authorList>
            <person name="Gilbert D.G."/>
        </authorList>
    </citation>
    <scope>NUCLEOTIDE SEQUENCE [LARGE SCALE GENOMIC DNA]</scope>
    <source>
        <strain evidence="1">COMA1</strain>
    </source>
</reference>